<organism evidence="1 2">
    <name type="scientific">Periplaneta americana</name>
    <name type="common">American cockroach</name>
    <name type="synonym">Blatta americana</name>
    <dbReference type="NCBI Taxonomy" id="6978"/>
    <lineage>
        <taxon>Eukaryota</taxon>
        <taxon>Metazoa</taxon>
        <taxon>Ecdysozoa</taxon>
        <taxon>Arthropoda</taxon>
        <taxon>Hexapoda</taxon>
        <taxon>Insecta</taxon>
        <taxon>Pterygota</taxon>
        <taxon>Neoptera</taxon>
        <taxon>Polyneoptera</taxon>
        <taxon>Dictyoptera</taxon>
        <taxon>Blattodea</taxon>
        <taxon>Blattoidea</taxon>
        <taxon>Blattidae</taxon>
        <taxon>Blattinae</taxon>
        <taxon>Periplaneta</taxon>
    </lineage>
</organism>
<accession>A0ABQ8TDL6</accession>
<comment type="caution">
    <text evidence="1">The sequence shown here is derived from an EMBL/GenBank/DDBJ whole genome shotgun (WGS) entry which is preliminary data.</text>
</comment>
<proteinExistence type="predicted"/>
<dbReference type="EMBL" id="JAJSOF020000011">
    <property type="protein sequence ID" value="KAJ4444673.1"/>
    <property type="molecule type" value="Genomic_DNA"/>
</dbReference>
<protein>
    <submittedName>
        <fullName evidence="1">Uncharacterized protein</fullName>
    </submittedName>
</protein>
<evidence type="ECO:0000313" key="1">
    <source>
        <dbReference type="EMBL" id="KAJ4444673.1"/>
    </source>
</evidence>
<name>A0ABQ8TDL6_PERAM</name>
<gene>
    <name evidence="1" type="ORF">ANN_06470</name>
</gene>
<evidence type="ECO:0000313" key="2">
    <source>
        <dbReference type="Proteomes" id="UP001148838"/>
    </source>
</evidence>
<reference evidence="1 2" key="1">
    <citation type="journal article" date="2022" name="Allergy">
        <title>Genome assembly and annotation of Periplaneta americana reveal a comprehensive cockroach allergen profile.</title>
        <authorList>
            <person name="Wang L."/>
            <person name="Xiong Q."/>
            <person name="Saelim N."/>
            <person name="Wang L."/>
            <person name="Nong W."/>
            <person name="Wan A.T."/>
            <person name="Shi M."/>
            <person name="Liu X."/>
            <person name="Cao Q."/>
            <person name="Hui J.H.L."/>
            <person name="Sookrung N."/>
            <person name="Leung T.F."/>
            <person name="Tungtrongchitr A."/>
            <person name="Tsui S.K.W."/>
        </authorList>
    </citation>
    <scope>NUCLEOTIDE SEQUENCE [LARGE SCALE GENOMIC DNA]</scope>
    <source>
        <strain evidence="1">PWHHKU_190912</strain>
    </source>
</reference>
<dbReference type="Proteomes" id="UP001148838">
    <property type="component" value="Unassembled WGS sequence"/>
</dbReference>
<sequence>MRAFINSDIDFEIDNGYVKYFKKYFLVVSGEVERCKAMFSSNRPEGKRPLGRPRRRWEDKIKMDLREVGYDGRDWIKLAQDRDRWRVYVRAAMNLSGSLKAILSHFLQVLVLSESGMDIAVTSVKLSTLSHVTHPLLVLPTDAVPMTFVFNVIEDPLF</sequence>
<keyword evidence="2" id="KW-1185">Reference proteome</keyword>